<protein>
    <submittedName>
        <fullName evidence="2">YqcC family protein</fullName>
    </submittedName>
</protein>
<reference evidence="2" key="1">
    <citation type="submission" date="2021-07" db="EMBL/GenBank/DDBJ databases">
        <title>Shewanella sp. YLB-07 whole genome sequence.</title>
        <authorList>
            <person name="Yu L."/>
        </authorList>
    </citation>
    <scope>NUCLEOTIDE SEQUENCE</scope>
    <source>
        <strain evidence="2">YLB-08</strain>
    </source>
</reference>
<dbReference type="PIRSF" id="PIRSF006257">
    <property type="entry name" value="UCP006257"/>
    <property type="match status" value="1"/>
</dbReference>
<dbReference type="InterPro" id="IPR036814">
    <property type="entry name" value="YqcC-like_sf"/>
</dbReference>
<evidence type="ECO:0000313" key="3">
    <source>
        <dbReference type="Proteomes" id="UP000316416"/>
    </source>
</evidence>
<dbReference type="Proteomes" id="UP000316416">
    <property type="component" value="Chromosome"/>
</dbReference>
<dbReference type="PANTHER" id="PTHR39586">
    <property type="entry name" value="CYTOPLASMIC PROTEIN-RELATED"/>
    <property type="match status" value="1"/>
</dbReference>
<proteinExistence type="predicted"/>
<dbReference type="InterPro" id="IPR007384">
    <property type="entry name" value="UCP006257"/>
</dbReference>
<sequence length="106" mass="12403">MLYKETSRKLQNLEDELTRHSLWSKDCPSKEAMLDTTPFCCESMSFENWLQFIFIPKMKILIANKQALPSNISVAPMAHHVWNALVERHTLIIILDDLDKFLSEPR</sequence>
<dbReference type="EMBL" id="CP045503">
    <property type="protein sequence ID" value="QPG58912.1"/>
    <property type="molecule type" value="Genomic_DNA"/>
</dbReference>
<gene>
    <name evidence="2" type="ORF">FM038_016925</name>
</gene>
<dbReference type="Pfam" id="PF04287">
    <property type="entry name" value="DUF446"/>
    <property type="match status" value="1"/>
</dbReference>
<accession>A0ABX6V905</accession>
<feature type="domain" description="YqcC-like" evidence="1">
    <location>
        <begin position="6"/>
        <end position="100"/>
    </location>
</feature>
<name>A0ABX6V905_9GAMM</name>
<dbReference type="SUPFAM" id="SSF158452">
    <property type="entry name" value="YqcC-like"/>
    <property type="match status" value="1"/>
</dbReference>
<dbReference type="InterPro" id="IPR023376">
    <property type="entry name" value="YqcC-like_dom"/>
</dbReference>
<dbReference type="PANTHER" id="PTHR39586:SF1">
    <property type="entry name" value="CYTOPLASMIC PROTEIN"/>
    <property type="match status" value="1"/>
</dbReference>
<keyword evidence="3" id="KW-1185">Reference proteome</keyword>
<organism evidence="2 3">
    <name type="scientific">Shewanella eurypsychrophilus</name>
    <dbReference type="NCBI Taxonomy" id="2593656"/>
    <lineage>
        <taxon>Bacteria</taxon>
        <taxon>Pseudomonadati</taxon>
        <taxon>Pseudomonadota</taxon>
        <taxon>Gammaproteobacteria</taxon>
        <taxon>Alteromonadales</taxon>
        <taxon>Shewanellaceae</taxon>
        <taxon>Shewanella</taxon>
    </lineage>
</organism>
<dbReference type="Gene3D" id="1.20.1440.40">
    <property type="entry name" value="YqcC-like"/>
    <property type="match status" value="1"/>
</dbReference>
<evidence type="ECO:0000259" key="1">
    <source>
        <dbReference type="Pfam" id="PF04287"/>
    </source>
</evidence>
<dbReference type="RefSeq" id="WP_142874532.1">
    <property type="nucleotide sequence ID" value="NZ_CP045503.2"/>
</dbReference>
<evidence type="ECO:0000313" key="2">
    <source>
        <dbReference type="EMBL" id="QPG58912.1"/>
    </source>
</evidence>